<sequence length="190" mass="22375">MENNVNTEHILWRSPDQQTEVWMQQVSGKKPEEKKEQSRAGYCLLAEMVKTRYGYDFWKETDPVVRTETGKPYLRLHPELFFNISHSGDWIACALGDAPVGLDIQYHREIKVEQTARKICNPEEWKLFQQADTERGKKDVLFQIWTKKESYLKFTGEGIRRELCEISYEECSFYQLTMPDEYSGMICVGK</sequence>
<keyword evidence="5" id="KW-1185">Reference proteome</keyword>
<comment type="similarity">
    <text evidence="1">Belongs to the P-Pant transferase superfamily. Gsp/Sfp/HetI/AcpT family.</text>
</comment>
<evidence type="ECO:0000256" key="2">
    <source>
        <dbReference type="ARBA" id="ARBA00022679"/>
    </source>
</evidence>
<evidence type="ECO:0000259" key="3">
    <source>
        <dbReference type="Pfam" id="PF01648"/>
    </source>
</evidence>
<keyword evidence="2 4" id="KW-0808">Transferase</keyword>
<dbReference type="GO" id="GO:0008897">
    <property type="term" value="F:holo-[acyl-carrier-protein] synthase activity"/>
    <property type="evidence" value="ECO:0007669"/>
    <property type="project" value="InterPro"/>
</dbReference>
<dbReference type="GO" id="GO:0000287">
    <property type="term" value="F:magnesium ion binding"/>
    <property type="evidence" value="ECO:0007669"/>
    <property type="project" value="InterPro"/>
</dbReference>
<dbReference type="GO" id="GO:0019878">
    <property type="term" value="P:lysine biosynthetic process via aminoadipic acid"/>
    <property type="evidence" value="ECO:0007669"/>
    <property type="project" value="TreeGrafter"/>
</dbReference>
<dbReference type="InterPro" id="IPR008278">
    <property type="entry name" value="4-PPantetheinyl_Trfase_dom"/>
</dbReference>
<dbReference type="GO" id="GO:0005829">
    <property type="term" value="C:cytosol"/>
    <property type="evidence" value="ECO:0007669"/>
    <property type="project" value="TreeGrafter"/>
</dbReference>
<dbReference type="PANTHER" id="PTHR12215">
    <property type="entry name" value="PHOSPHOPANTETHEINE TRANSFERASE"/>
    <property type="match status" value="1"/>
</dbReference>
<comment type="caution">
    <text evidence="4">The sequence shown here is derived from an EMBL/GenBank/DDBJ whole genome shotgun (WGS) entry which is preliminary data.</text>
</comment>
<dbReference type="AlphaFoldDB" id="A0A4Q1RI99"/>
<gene>
    <name evidence="4" type="ORF">ETP43_09500</name>
</gene>
<organism evidence="4 5">
    <name type="scientific">Blautia faecicola</name>
    <dbReference type="NCBI Taxonomy" id="2509240"/>
    <lineage>
        <taxon>Bacteria</taxon>
        <taxon>Bacillati</taxon>
        <taxon>Bacillota</taxon>
        <taxon>Clostridia</taxon>
        <taxon>Lachnospirales</taxon>
        <taxon>Lachnospiraceae</taxon>
        <taxon>Blautia</taxon>
    </lineage>
</organism>
<dbReference type="InterPro" id="IPR037143">
    <property type="entry name" value="4-PPantetheinyl_Trfase_dom_sf"/>
</dbReference>
<proteinExistence type="inferred from homology"/>
<name>A0A4Q1RI99_9FIRM</name>
<protein>
    <submittedName>
        <fullName evidence="4">4'-phosphopantetheinyl transferase superfamily protein</fullName>
    </submittedName>
</protein>
<dbReference type="RefSeq" id="WP_129257890.1">
    <property type="nucleotide sequence ID" value="NZ_SDKC01000001.1"/>
</dbReference>
<feature type="domain" description="4'-phosphopantetheinyl transferase" evidence="3">
    <location>
        <begin position="99"/>
        <end position="167"/>
    </location>
</feature>
<evidence type="ECO:0000313" key="4">
    <source>
        <dbReference type="EMBL" id="RXS75424.1"/>
    </source>
</evidence>
<dbReference type="SUPFAM" id="SSF56214">
    <property type="entry name" value="4'-phosphopantetheinyl transferase"/>
    <property type="match status" value="2"/>
</dbReference>
<evidence type="ECO:0000256" key="1">
    <source>
        <dbReference type="ARBA" id="ARBA00010990"/>
    </source>
</evidence>
<dbReference type="OrthoDB" id="9808281at2"/>
<dbReference type="Gene3D" id="3.90.470.20">
    <property type="entry name" value="4'-phosphopantetheinyl transferase domain"/>
    <property type="match status" value="1"/>
</dbReference>
<dbReference type="EMBL" id="SDKC01000001">
    <property type="protein sequence ID" value="RXS75424.1"/>
    <property type="molecule type" value="Genomic_DNA"/>
</dbReference>
<dbReference type="InterPro" id="IPR050559">
    <property type="entry name" value="P-Pant_transferase_sf"/>
</dbReference>
<dbReference type="Proteomes" id="UP000290106">
    <property type="component" value="Unassembled WGS sequence"/>
</dbReference>
<evidence type="ECO:0000313" key="5">
    <source>
        <dbReference type="Proteomes" id="UP000290106"/>
    </source>
</evidence>
<dbReference type="Pfam" id="PF01648">
    <property type="entry name" value="ACPS"/>
    <property type="match status" value="1"/>
</dbReference>
<dbReference type="PANTHER" id="PTHR12215:SF10">
    <property type="entry name" value="L-AMINOADIPATE-SEMIALDEHYDE DEHYDROGENASE-PHOSPHOPANTETHEINYL TRANSFERASE"/>
    <property type="match status" value="1"/>
</dbReference>
<accession>A0A4Q1RI99</accession>
<reference evidence="4 5" key="1">
    <citation type="submission" date="2019-01" db="EMBL/GenBank/DDBJ databases">
        <title>Blautia sp. nov. KGMB01111 isolated human feces.</title>
        <authorList>
            <person name="Park J.-E."/>
            <person name="Kim J.-S."/>
            <person name="Park S.-H."/>
        </authorList>
    </citation>
    <scope>NUCLEOTIDE SEQUENCE [LARGE SCALE GENOMIC DNA]</scope>
    <source>
        <strain evidence="4 5">KGMB01111</strain>
    </source>
</reference>